<dbReference type="InterPro" id="IPR000873">
    <property type="entry name" value="AMP-dep_synth/lig_dom"/>
</dbReference>
<dbReference type="PANTHER" id="PTHR44845:SF1">
    <property type="entry name" value="L-2-AMINOADIPATE REDUCTASE"/>
    <property type="match status" value="1"/>
</dbReference>
<comment type="caution">
    <text evidence="4">The sequence shown here is derived from an EMBL/GenBank/DDBJ whole genome shotgun (WGS) entry which is preliminary data.</text>
</comment>
<dbReference type="STRING" id="180088.A0A1J8PM47"/>
<dbReference type="GO" id="GO:0003824">
    <property type="term" value="F:catalytic activity"/>
    <property type="evidence" value="ECO:0007669"/>
    <property type="project" value="InterPro"/>
</dbReference>
<dbReference type="Pfam" id="PF00501">
    <property type="entry name" value="AMP-binding"/>
    <property type="match status" value="2"/>
</dbReference>
<proteinExistence type="predicted"/>
<dbReference type="Proteomes" id="UP000183567">
    <property type="component" value="Unassembled WGS sequence"/>
</dbReference>
<dbReference type="InterPro" id="IPR010080">
    <property type="entry name" value="Thioester_reductase-like_dom"/>
</dbReference>
<dbReference type="InterPro" id="IPR045851">
    <property type="entry name" value="AMP-bd_C_sf"/>
</dbReference>
<dbReference type="SUPFAM" id="SSF56801">
    <property type="entry name" value="Acetyl-CoA synthetase-like"/>
    <property type="match status" value="3"/>
</dbReference>
<dbReference type="Gene3D" id="3.30.300.30">
    <property type="match status" value="2"/>
</dbReference>
<dbReference type="InterPro" id="IPR042099">
    <property type="entry name" value="ANL_N_sf"/>
</dbReference>
<dbReference type="Gene3D" id="3.40.50.12780">
    <property type="entry name" value="N-terminal domain of ligase-like"/>
    <property type="match status" value="3"/>
</dbReference>
<evidence type="ECO:0000256" key="1">
    <source>
        <dbReference type="ARBA" id="ARBA00022450"/>
    </source>
</evidence>
<keyword evidence="1" id="KW-0596">Phosphopantetheine</keyword>
<accession>A0A1J8PM47</accession>
<dbReference type="InterPro" id="IPR013120">
    <property type="entry name" value="FAR_NAD-bd"/>
</dbReference>
<dbReference type="InterPro" id="IPR036736">
    <property type="entry name" value="ACP-like_sf"/>
</dbReference>
<evidence type="ECO:0000256" key="2">
    <source>
        <dbReference type="ARBA" id="ARBA00022553"/>
    </source>
</evidence>
<keyword evidence="5" id="KW-1185">Reference proteome</keyword>
<dbReference type="Pfam" id="PF00550">
    <property type="entry name" value="PP-binding"/>
    <property type="match status" value="1"/>
</dbReference>
<dbReference type="Gene3D" id="3.40.50.720">
    <property type="entry name" value="NAD(P)-binding Rossmann-like Domain"/>
    <property type="match status" value="1"/>
</dbReference>
<dbReference type="InterPro" id="IPR006162">
    <property type="entry name" value="Ppantetheine_attach_site"/>
</dbReference>
<dbReference type="InterPro" id="IPR001242">
    <property type="entry name" value="Condensation_dom"/>
</dbReference>
<dbReference type="SMART" id="SM00823">
    <property type="entry name" value="PKS_PP"/>
    <property type="match status" value="1"/>
</dbReference>
<dbReference type="GO" id="GO:0031177">
    <property type="term" value="F:phosphopantetheine binding"/>
    <property type="evidence" value="ECO:0007669"/>
    <property type="project" value="InterPro"/>
</dbReference>
<dbReference type="InterPro" id="IPR036291">
    <property type="entry name" value="NAD(P)-bd_dom_sf"/>
</dbReference>
<dbReference type="InterPro" id="IPR020806">
    <property type="entry name" value="PKS_PP-bd"/>
</dbReference>
<evidence type="ECO:0000259" key="3">
    <source>
        <dbReference type="PROSITE" id="PS50075"/>
    </source>
</evidence>
<reference evidence="4 5" key="1">
    <citation type="submission" date="2016-03" db="EMBL/GenBank/DDBJ databases">
        <title>Comparative genomics of the ectomycorrhizal sister species Rhizopogon vinicolor and Rhizopogon vesiculosus (Basidiomycota: Boletales) reveals a divergence of the mating type B locus.</title>
        <authorList>
            <person name="Mujic A.B."/>
            <person name="Kuo A."/>
            <person name="Tritt A."/>
            <person name="Lipzen A."/>
            <person name="Chen C."/>
            <person name="Johnson J."/>
            <person name="Sharma A."/>
            <person name="Barry K."/>
            <person name="Grigoriev I.V."/>
            <person name="Spatafora J.W."/>
        </authorList>
    </citation>
    <scope>NUCLEOTIDE SEQUENCE [LARGE SCALE GENOMIC DNA]</scope>
    <source>
        <strain evidence="4 5">AM-OR11-056</strain>
    </source>
</reference>
<dbReference type="InterPro" id="IPR020845">
    <property type="entry name" value="AMP-binding_CS"/>
</dbReference>
<protein>
    <recommendedName>
        <fullName evidence="3">Carrier domain-containing protein</fullName>
    </recommendedName>
</protein>
<gene>
    <name evidence="4" type="ORF">AZE42_06666</name>
</gene>
<dbReference type="Pfam" id="PF07993">
    <property type="entry name" value="NAD_binding_4"/>
    <property type="match status" value="1"/>
</dbReference>
<dbReference type="SUPFAM" id="SSF47336">
    <property type="entry name" value="ACP-like"/>
    <property type="match status" value="1"/>
</dbReference>
<dbReference type="PROSITE" id="PS00455">
    <property type="entry name" value="AMP_BINDING"/>
    <property type="match status" value="1"/>
</dbReference>
<keyword evidence="2" id="KW-0597">Phosphoprotein</keyword>
<dbReference type="PROSITE" id="PS00012">
    <property type="entry name" value="PHOSPHOPANTETHEINE"/>
    <property type="match status" value="1"/>
</dbReference>
<dbReference type="Gene3D" id="3.30.559.30">
    <property type="entry name" value="Nonribosomal peptide synthetase, condensation domain"/>
    <property type="match status" value="1"/>
</dbReference>
<dbReference type="SUPFAM" id="SSF51735">
    <property type="entry name" value="NAD(P)-binding Rossmann-fold domains"/>
    <property type="match status" value="1"/>
</dbReference>
<organism evidence="4 5">
    <name type="scientific">Rhizopogon vesiculosus</name>
    <dbReference type="NCBI Taxonomy" id="180088"/>
    <lineage>
        <taxon>Eukaryota</taxon>
        <taxon>Fungi</taxon>
        <taxon>Dikarya</taxon>
        <taxon>Basidiomycota</taxon>
        <taxon>Agaricomycotina</taxon>
        <taxon>Agaricomycetes</taxon>
        <taxon>Agaricomycetidae</taxon>
        <taxon>Boletales</taxon>
        <taxon>Suillineae</taxon>
        <taxon>Rhizopogonaceae</taxon>
        <taxon>Rhizopogon</taxon>
    </lineage>
</organism>
<feature type="domain" description="Carrier" evidence="3">
    <location>
        <begin position="1160"/>
        <end position="1237"/>
    </location>
</feature>
<sequence length="1707" mass="187992">MSSDALSRVLGRLQNLPVMSLPTDYPRSTVLNKLIEAVHLADLSQETSFGLLKLALHEEDEHEHKTLKARPSAFHLLLSAFLVLLHRYTGDTDFVIGSSSAAASSPLILRLSVEPSDSFYTIVRRVQHVEREAEADLLPYDTILQALRKDKDDSVEASRPLFRVRFFDETDQPRDNFIRSTSLTSDLTVFVTRPPATTRASLAPQISLRILFNSLLFTSSRISFIVDQLSVLLRNVSTNPAAAVGSVPLLTAAQREHLPDPTADLHWCGWKGAITDLFSRNAQKWPDRPCIIQSIPASIPSEPQTRRTFTYGNIRRASNILAHHLLAGGVKREEVVMIYAHRSVELVVAVIAVLKCGATFSVIAPQISLRILFNSLLFTSSRISFIVDQLSVLLRNVSTNPAAAVGSVPLLTAAQREHLPDPTADLHWCDWKGAITDVFSRNAQKWPDRPCIIQSIPASIPTEPQTTRTFTYGDIRRASNILAHHLLAGGVKREEVVMIYAHRSVELVVAVIAVLKCGATFSVIDPAYPPSRQIIYLRVAQPRGLVVLLGAGKIGSSVREFLSTELKIRVEVPALEFAPTSQILGGTINGADVLEPQIRLGETDPNVILGPDSVGTLSFTRAGKIGPSVREFLSMELKIRVEVPALEFAPTSEILGGTINGADVLEPQIRLGETDPNVILGPDSVGTLSFTSGSTGIPKGVRGRHYSLTHFFPWMGERFLLDETSKFTMLSGIAHDPIQRDIFTPLFFGAELHVPTAEDIGTPGRLAEWMDDSKVTVTHLTPAMGQLLSAQATRQIPFLRNAFFVGDVLTKRDCLRLQALASNVQIINMYGTTETQRAVSYFAIPPVSVDPTFLATQKDIMPAGEGMVDVQLLVVNRSDRNVPCAVGEVGEIYVRSGGLAEGYLDTETSAEKFVNNWFAPSTLPWRDTILHPLQDLAGPESRHWKGIRDRMYRSGDLGRYLPDGRVECTGRADDQVKIRGFRIELGEIDTLMSQHPLVRENVTLVRRDKDEEKILVSYFVPLQDSKLDGIELGEIDTLMSQHPLVRENVTLVRRDKDEEKILVSYFVPLQDSTLDGFASELTEDDQSDGKNIPKYRRLIKDIREHLKKKLPSYSIPSLFVPLHRMPLNPNGKIDKPALPFPDTAQAHAAYSEPKKAINGRKASPTEQTMRTIWASILSNAPNPISLDESFFDLGGHSILATRLIFEIRKIFVVEAPLGLIFDHPTITDLAAAVDALRDPHFGMAYKDAETPPTTTIVNGVKASAKSSAAIPYGQDYETLLNCLRPSYSPISEDFKSGVVTVFLTGATGYLGAFVLRDLLQRLGRVRKVICLVRAPSVDQGLARLREGSSDRCVWDEKWLTSGRLEVVVGDLGLELFGMGDEVWSRVVAEADVVLHNGALVHWVYPYERLRAPNVIGTLTAIELASTAKQKLLVFVSTTSTIDTEHYVRLSDYIEQSQNSRRGIPEDDDLNGAKVGLKSGYGQSKWVAEKLLFEAGRRGLGGHIVRPGYIVGDSQTAVTNTDDFIWRMVKGCVQLGLVPDINNTVNMVPVDHVARCTTLAALEPLPNAAQSVLHITAQPPPTFNNILSSLAEYGFPTQQCEYLVWRRKLEQHVMEVQDNALFPLLHFVLDDLPSSTKAPELNASNTTALLRSQGQPCAYTVSDQLMGKYLAWLVGAGFLPPPTSPAPNKSLPQLANGVTIKAAGRSGV</sequence>
<dbReference type="SUPFAM" id="SSF52777">
    <property type="entry name" value="CoA-dependent acyltransferases"/>
    <property type="match status" value="1"/>
</dbReference>
<dbReference type="OrthoDB" id="329835at2759"/>
<dbReference type="EMBL" id="LVVM01005868">
    <property type="protein sequence ID" value="OJA09591.1"/>
    <property type="molecule type" value="Genomic_DNA"/>
</dbReference>
<evidence type="ECO:0000313" key="4">
    <source>
        <dbReference type="EMBL" id="OJA09591.1"/>
    </source>
</evidence>
<dbReference type="Gene3D" id="1.10.1200.10">
    <property type="entry name" value="ACP-like"/>
    <property type="match status" value="1"/>
</dbReference>
<dbReference type="CDD" id="cd05235">
    <property type="entry name" value="SDR_e1"/>
    <property type="match status" value="1"/>
</dbReference>
<dbReference type="PANTHER" id="PTHR44845">
    <property type="entry name" value="CARRIER DOMAIN-CONTAINING PROTEIN"/>
    <property type="match status" value="1"/>
</dbReference>
<dbReference type="PIRSF" id="PIRSF001617">
    <property type="entry name" value="Alpha-AR"/>
    <property type="match status" value="1"/>
</dbReference>
<evidence type="ECO:0000313" key="5">
    <source>
        <dbReference type="Proteomes" id="UP000183567"/>
    </source>
</evidence>
<dbReference type="Pfam" id="PF00668">
    <property type="entry name" value="Condensation"/>
    <property type="match status" value="1"/>
</dbReference>
<dbReference type="NCBIfam" id="TIGR01746">
    <property type="entry name" value="Thioester-redct"/>
    <property type="match status" value="1"/>
</dbReference>
<name>A0A1J8PM47_9AGAM</name>
<dbReference type="InterPro" id="IPR009081">
    <property type="entry name" value="PP-bd_ACP"/>
</dbReference>
<dbReference type="PROSITE" id="PS50075">
    <property type="entry name" value="CARRIER"/>
    <property type="match status" value="1"/>
</dbReference>